<feature type="transmembrane region" description="Helical" evidence="7">
    <location>
        <begin position="217"/>
        <end position="235"/>
    </location>
</feature>
<sequence>MQQQAIVSRPELLNPNFPRFPGVCRKNASIRNGYEIRSSLTSRPPATSNLRRLHRAPSFQDRLYSHVENRAPSTRRIIRSELDSSPKRDSEKKLTNSKGMTSLELQNGGSSRTKNSYNGIFLLLLLNLAIYALDHWLHFPVISNLYLHHQDPRWYQFFTATFCHINWTHLSSNLFFLYIFGKLIEEEEGGFAVWLSYLITGVGANLVSWFLLPRSVISAGASGAVFGLFAVSVLVKMSFDWRKILEVLILGQFVVEKVMEEAQASASMGSIALKSSMNINHIAHLSGALLGVILIWLLHRLPSGDSGKK</sequence>
<comment type="similarity">
    <text evidence="2">Belongs to the peptidase S54 family.</text>
</comment>
<dbReference type="AlphaFoldDB" id="A0ABD3I020"/>
<feature type="transmembrane region" description="Helical" evidence="7">
    <location>
        <begin position="191"/>
        <end position="211"/>
    </location>
</feature>
<evidence type="ECO:0000256" key="2">
    <source>
        <dbReference type="ARBA" id="ARBA00009045"/>
    </source>
</evidence>
<feature type="domain" description="Peptidase S54 rhomboid" evidence="8">
    <location>
        <begin position="153"/>
        <end position="300"/>
    </location>
</feature>
<dbReference type="GO" id="GO:0016020">
    <property type="term" value="C:membrane"/>
    <property type="evidence" value="ECO:0007669"/>
    <property type="project" value="UniProtKB-SubCell"/>
</dbReference>
<dbReference type="Pfam" id="PF01694">
    <property type="entry name" value="Rhomboid"/>
    <property type="match status" value="1"/>
</dbReference>
<evidence type="ECO:0000256" key="5">
    <source>
        <dbReference type="ARBA" id="ARBA00023136"/>
    </source>
</evidence>
<dbReference type="InterPro" id="IPR022764">
    <property type="entry name" value="Peptidase_S54_rhomboid_dom"/>
</dbReference>
<comment type="caution">
    <text evidence="9">The sequence shown here is derived from an EMBL/GenBank/DDBJ whole genome shotgun (WGS) entry which is preliminary data.</text>
</comment>
<feature type="transmembrane region" description="Helical" evidence="7">
    <location>
        <begin position="157"/>
        <end position="179"/>
    </location>
</feature>
<evidence type="ECO:0000256" key="3">
    <source>
        <dbReference type="ARBA" id="ARBA00022692"/>
    </source>
</evidence>
<dbReference type="Gene3D" id="1.20.1540.10">
    <property type="entry name" value="Rhomboid-like"/>
    <property type="match status" value="1"/>
</dbReference>
<evidence type="ECO:0000256" key="4">
    <source>
        <dbReference type="ARBA" id="ARBA00022989"/>
    </source>
</evidence>
<dbReference type="InterPro" id="IPR035952">
    <property type="entry name" value="Rhomboid-like_sf"/>
</dbReference>
<keyword evidence="5 7" id="KW-0472">Membrane</keyword>
<accession>A0ABD3I020</accession>
<gene>
    <name evidence="9" type="ORF">R1sor_011156</name>
</gene>
<keyword evidence="3 7" id="KW-0812">Transmembrane</keyword>
<evidence type="ECO:0000256" key="1">
    <source>
        <dbReference type="ARBA" id="ARBA00004141"/>
    </source>
</evidence>
<dbReference type="SUPFAM" id="SSF144091">
    <property type="entry name" value="Rhomboid-like"/>
    <property type="match status" value="1"/>
</dbReference>
<reference evidence="9 10" key="1">
    <citation type="submission" date="2024-09" db="EMBL/GenBank/DDBJ databases">
        <title>Chromosome-scale assembly of Riccia sorocarpa.</title>
        <authorList>
            <person name="Paukszto L."/>
        </authorList>
    </citation>
    <scope>NUCLEOTIDE SEQUENCE [LARGE SCALE GENOMIC DNA]</scope>
    <source>
        <strain evidence="9">LP-2024</strain>
        <tissue evidence="9">Aerial parts of the thallus</tissue>
    </source>
</reference>
<feature type="transmembrane region" description="Helical" evidence="7">
    <location>
        <begin position="120"/>
        <end position="137"/>
    </location>
</feature>
<feature type="transmembrane region" description="Helical" evidence="7">
    <location>
        <begin position="282"/>
        <end position="299"/>
    </location>
</feature>
<keyword evidence="4 7" id="KW-1133">Transmembrane helix</keyword>
<proteinExistence type="inferred from homology"/>
<feature type="compositionally biased region" description="Basic and acidic residues" evidence="6">
    <location>
        <begin position="80"/>
        <end position="94"/>
    </location>
</feature>
<feature type="compositionally biased region" description="Polar residues" evidence="6">
    <location>
        <begin position="96"/>
        <end position="111"/>
    </location>
</feature>
<dbReference type="EMBL" id="JBJQOH010000002">
    <property type="protein sequence ID" value="KAL3697080.1"/>
    <property type="molecule type" value="Genomic_DNA"/>
</dbReference>
<dbReference type="PANTHER" id="PTHR43066:SF5">
    <property type="entry name" value="RHOMBOID-LIKE PROTEIN 11, CHLOROPLASTIC-RELATED"/>
    <property type="match status" value="1"/>
</dbReference>
<keyword evidence="10" id="KW-1185">Reference proteome</keyword>
<name>A0ABD3I020_9MARC</name>
<comment type="subcellular location">
    <subcellularLocation>
        <location evidence="1">Membrane</location>
        <topology evidence="1">Multi-pass membrane protein</topology>
    </subcellularLocation>
</comment>
<evidence type="ECO:0000313" key="9">
    <source>
        <dbReference type="EMBL" id="KAL3697080.1"/>
    </source>
</evidence>
<evidence type="ECO:0000313" key="10">
    <source>
        <dbReference type="Proteomes" id="UP001633002"/>
    </source>
</evidence>
<organism evidence="9 10">
    <name type="scientific">Riccia sorocarpa</name>
    <dbReference type="NCBI Taxonomy" id="122646"/>
    <lineage>
        <taxon>Eukaryota</taxon>
        <taxon>Viridiplantae</taxon>
        <taxon>Streptophyta</taxon>
        <taxon>Embryophyta</taxon>
        <taxon>Marchantiophyta</taxon>
        <taxon>Marchantiopsida</taxon>
        <taxon>Marchantiidae</taxon>
        <taxon>Marchantiales</taxon>
        <taxon>Ricciaceae</taxon>
        <taxon>Riccia</taxon>
    </lineage>
</organism>
<dbReference type="FunFam" id="1.20.1540.10:FF:000013">
    <property type="entry name" value="Rhomboid protease aarA"/>
    <property type="match status" value="1"/>
</dbReference>
<evidence type="ECO:0000256" key="7">
    <source>
        <dbReference type="SAM" id="Phobius"/>
    </source>
</evidence>
<dbReference type="Proteomes" id="UP001633002">
    <property type="component" value="Unassembled WGS sequence"/>
</dbReference>
<feature type="region of interest" description="Disordered" evidence="6">
    <location>
        <begin position="80"/>
        <end position="111"/>
    </location>
</feature>
<evidence type="ECO:0000259" key="8">
    <source>
        <dbReference type="Pfam" id="PF01694"/>
    </source>
</evidence>
<protein>
    <recommendedName>
        <fullName evidence="8">Peptidase S54 rhomboid domain-containing protein</fullName>
    </recommendedName>
</protein>
<dbReference type="PANTHER" id="PTHR43066">
    <property type="entry name" value="RHOMBOID-RELATED PROTEIN"/>
    <property type="match status" value="1"/>
</dbReference>
<evidence type="ECO:0000256" key="6">
    <source>
        <dbReference type="SAM" id="MobiDB-lite"/>
    </source>
</evidence>